<dbReference type="InterPro" id="IPR011990">
    <property type="entry name" value="TPR-like_helical_dom_sf"/>
</dbReference>
<dbReference type="Proteomes" id="UP000198415">
    <property type="component" value="Unassembled WGS sequence"/>
</dbReference>
<evidence type="ECO:0000313" key="1">
    <source>
        <dbReference type="EMBL" id="SNT08742.1"/>
    </source>
</evidence>
<dbReference type="RefSeq" id="WP_089299082.1">
    <property type="nucleotide sequence ID" value="NZ_BOMU01000130.1"/>
</dbReference>
<organism evidence="1 2">
    <name type="scientific">Actinoplanes regularis</name>
    <dbReference type="NCBI Taxonomy" id="52697"/>
    <lineage>
        <taxon>Bacteria</taxon>
        <taxon>Bacillati</taxon>
        <taxon>Actinomycetota</taxon>
        <taxon>Actinomycetes</taxon>
        <taxon>Micromonosporales</taxon>
        <taxon>Micromonosporaceae</taxon>
        <taxon>Actinoplanes</taxon>
    </lineage>
</organism>
<evidence type="ECO:0008006" key="3">
    <source>
        <dbReference type="Google" id="ProtNLM"/>
    </source>
</evidence>
<dbReference type="InterPro" id="IPR019734">
    <property type="entry name" value="TPR_rpt"/>
</dbReference>
<dbReference type="EMBL" id="FZNR01000038">
    <property type="protein sequence ID" value="SNT08742.1"/>
    <property type="molecule type" value="Genomic_DNA"/>
</dbReference>
<dbReference type="Gene3D" id="1.25.40.10">
    <property type="entry name" value="Tetratricopeptide repeat domain"/>
    <property type="match status" value="2"/>
</dbReference>
<protein>
    <recommendedName>
        <fullName evidence="3">Tetratricopeptide repeat-containing protein</fullName>
    </recommendedName>
</protein>
<sequence>MKTAEELWDVIEEAHDLPYGAAQIALVEQVLRYADGAGDPALAFYTRLFATTAYIYGGESVKAFATFSWCVSDFDRNPQPYHERWTHNLLWLFKTMISALTKFPEIPLARTYAVLDDMERRYRESGHGMQPVYKHRYLVASHIGAAEEAHSWFEKWRAAPRTELSDCEGCDPTTLVWHLNDRGSYDEAVELAAPVLAGRLNCTEQPQSILSELMVSYVQSGRPAEAADAHRRSYLVERGNLADLAGIGDHILFCARTGNEARGLEILQRHIDWLDRAPSPSAGMSFAAAGVALLRRLVALDHGDTLIRRTGREEITAAALADELAAYATELARRFDARNGTDHQGESIAERMSAVPYAVGLRLSPTARRTPVPEAPKIESRPQTVEIPVEATEAELLDLAESHLDEDDFDSFGAVLEAYASRFPDPVDPRLAGRLWTFRGIQIPGDDHEGTIAAWERAAAAWEEAGEPGKASGLRARIATERARAELGDPDEALATIKADIAHQDDNGTHRDRSSAWLRLSMVYFMLGRLDEANKAGDRADEHAAQCGEHRRLAYHALIRAQNRGAANRLDEAREAARIAWNFYREHGPGRSGAEAATVYGQLAEDPAEVVTAMTESLAGGVPGAELVGHALRGRALIALERQDEAIDDLVEAVAICAEQENERSGMFARQDLAQAYRMAGRLVEAAEVAEEALLGLERLGFVERANDARFLLARVYRDLDDSDRALGLFRELIEALADNPDGRGQIGEEAGDLLYKLDRDAEAALTFQAAAEALREAGDPVGELRVLRRRLMALNYAGQVAEAEEVIPLHASRCAELPAELVEEPAVQWERGVFAFEIGNLLMRRGRWAEAVPHLAGAPERLRSIGADREADRVTGMRAEALLRSGRAVEALGLLETLPPEARIPEVYDEAREVVDRLNDR</sequence>
<dbReference type="SMART" id="SM00028">
    <property type="entry name" value="TPR"/>
    <property type="match status" value="3"/>
</dbReference>
<dbReference type="AlphaFoldDB" id="A0A239JT74"/>
<gene>
    <name evidence="1" type="ORF">SAMN06264365_1385</name>
</gene>
<evidence type="ECO:0000313" key="2">
    <source>
        <dbReference type="Proteomes" id="UP000198415"/>
    </source>
</evidence>
<keyword evidence="2" id="KW-1185">Reference proteome</keyword>
<dbReference type="OrthoDB" id="56388at2"/>
<name>A0A239JT74_9ACTN</name>
<dbReference type="SUPFAM" id="SSF48452">
    <property type="entry name" value="TPR-like"/>
    <property type="match status" value="2"/>
</dbReference>
<proteinExistence type="predicted"/>
<accession>A0A239JT74</accession>
<reference evidence="1 2" key="1">
    <citation type="submission" date="2017-06" db="EMBL/GenBank/DDBJ databases">
        <authorList>
            <person name="Kim H.J."/>
            <person name="Triplett B.A."/>
        </authorList>
    </citation>
    <scope>NUCLEOTIDE SEQUENCE [LARGE SCALE GENOMIC DNA]</scope>
    <source>
        <strain evidence="1 2">DSM 43151</strain>
    </source>
</reference>